<dbReference type="Proteomes" id="UP001206983">
    <property type="component" value="Unassembled WGS sequence"/>
</dbReference>
<organism evidence="1 2">
    <name type="scientific">Methanolobus chelungpuianus</name>
    <dbReference type="NCBI Taxonomy" id="502115"/>
    <lineage>
        <taxon>Archaea</taxon>
        <taxon>Methanobacteriati</taxon>
        <taxon>Methanobacteriota</taxon>
        <taxon>Stenosarchaea group</taxon>
        <taxon>Methanomicrobia</taxon>
        <taxon>Methanosarcinales</taxon>
        <taxon>Methanosarcinaceae</taxon>
        <taxon>Methanolobus</taxon>
    </lineage>
</organism>
<proteinExistence type="predicted"/>
<accession>A0AAE3HA35</accession>
<reference evidence="1 2" key="1">
    <citation type="journal article" date="2011" name="Appl. Environ. Microbiol.">
        <title>Methanogenic archaea isolated from Taiwan's Chelungpu fault.</title>
        <authorList>
            <person name="Wu S.Y."/>
            <person name="Lai M.C."/>
        </authorList>
    </citation>
    <scope>NUCLEOTIDE SEQUENCE [LARGE SCALE GENOMIC DNA]</scope>
    <source>
        <strain evidence="1 2">St545Mb</strain>
    </source>
</reference>
<dbReference type="AlphaFoldDB" id="A0AAE3HA35"/>
<comment type="caution">
    <text evidence="1">The sequence shown here is derived from an EMBL/GenBank/DDBJ whole genome shotgun (WGS) entry which is preliminary data.</text>
</comment>
<dbReference type="EMBL" id="JTEO01000004">
    <property type="protein sequence ID" value="MCQ6962786.1"/>
    <property type="molecule type" value="Genomic_DNA"/>
</dbReference>
<dbReference type="RefSeq" id="WP_256622627.1">
    <property type="nucleotide sequence ID" value="NZ_JTEO01000004.1"/>
</dbReference>
<name>A0AAE3HA35_9EURY</name>
<sequence length="148" mass="16414">MQAVRMQFERRSAPQAAQVIKTKPVIGLDDPEIRRDVAFAKEEIECLQALTCMQTERISMLEQQVEHLTKLLSGGVTKTAQRAHMLAEAVKNTNLGFVTRTQAREILAEEGDRLGLKVTDDAMKAAAKMYSLVYRKNGAGEVVLGVLK</sequence>
<keyword evidence="2" id="KW-1185">Reference proteome</keyword>
<evidence type="ECO:0000313" key="2">
    <source>
        <dbReference type="Proteomes" id="UP001206983"/>
    </source>
</evidence>
<protein>
    <submittedName>
        <fullName evidence="1">Uncharacterized protein</fullName>
    </submittedName>
</protein>
<evidence type="ECO:0000313" key="1">
    <source>
        <dbReference type="EMBL" id="MCQ6962786.1"/>
    </source>
</evidence>
<gene>
    <name evidence="1" type="ORF">PV02_06715</name>
</gene>